<dbReference type="RefSeq" id="XP_007774598.1">
    <property type="nucleotide sequence ID" value="XM_007776408.1"/>
</dbReference>
<comment type="caution">
    <text evidence="1">The sequence shown here is derived from an EMBL/GenBank/DDBJ whole genome shotgun (WGS) entry which is preliminary data.</text>
</comment>
<accession>A0A5M3M8S0</accession>
<dbReference type="AlphaFoldDB" id="A0A5M3M8S0"/>
<dbReference type="Proteomes" id="UP000053558">
    <property type="component" value="Unassembled WGS sequence"/>
</dbReference>
<evidence type="ECO:0000313" key="1">
    <source>
        <dbReference type="EMBL" id="EIW75175.1"/>
    </source>
</evidence>
<sequence length="210" mass="24380">MAQYPVGNQILAQGYNPAAHEDRRKHGMLGSESTKHVEHQSYDIHLCNYFDPPPVGQEETAKFRVRCVAVRMYATLVTVEECEVPPIYIGMDSDWAPNRAMLPFLDVDTVMMEGHPNDIIQRLNVPLGPKIPTVVHINGHVHEGYIVTWFYRTLLEHHVPGTDDHKFHYYKHHQTADNRPYYDANDTNYKTFDILSFGLQVQNFRQALWY</sequence>
<name>A0A5M3M8S0_CONPW</name>
<protein>
    <submittedName>
        <fullName evidence="1">Uncharacterized protein</fullName>
    </submittedName>
</protein>
<proteinExistence type="predicted"/>
<dbReference type="KEGG" id="cput:CONPUDRAFT_140141"/>
<evidence type="ECO:0000313" key="2">
    <source>
        <dbReference type="Proteomes" id="UP000053558"/>
    </source>
</evidence>
<gene>
    <name evidence="1" type="ORF">CONPUDRAFT_140141</name>
</gene>
<keyword evidence="2" id="KW-1185">Reference proteome</keyword>
<dbReference type="GeneID" id="19201465"/>
<organism evidence="1 2">
    <name type="scientific">Coniophora puteana (strain RWD-64-598)</name>
    <name type="common">Brown rot fungus</name>
    <dbReference type="NCBI Taxonomy" id="741705"/>
    <lineage>
        <taxon>Eukaryota</taxon>
        <taxon>Fungi</taxon>
        <taxon>Dikarya</taxon>
        <taxon>Basidiomycota</taxon>
        <taxon>Agaricomycotina</taxon>
        <taxon>Agaricomycetes</taxon>
        <taxon>Agaricomycetidae</taxon>
        <taxon>Boletales</taxon>
        <taxon>Coniophorineae</taxon>
        <taxon>Coniophoraceae</taxon>
        <taxon>Coniophora</taxon>
    </lineage>
</organism>
<reference evidence="2" key="1">
    <citation type="journal article" date="2012" name="Science">
        <title>The Paleozoic origin of enzymatic lignin decomposition reconstructed from 31 fungal genomes.</title>
        <authorList>
            <person name="Floudas D."/>
            <person name="Binder M."/>
            <person name="Riley R."/>
            <person name="Barry K."/>
            <person name="Blanchette R.A."/>
            <person name="Henrissat B."/>
            <person name="Martinez A.T."/>
            <person name="Otillar R."/>
            <person name="Spatafora J.W."/>
            <person name="Yadav J.S."/>
            <person name="Aerts A."/>
            <person name="Benoit I."/>
            <person name="Boyd A."/>
            <person name="Carlson A."/>
            <person name="Copeland A."/>
            <person name="Coutinho P.M."/>
            <person name="de Vries R.P."/>
            <person name="Ferreira P."/>
            <person name="Findley K."/>
            <person name="Foster B."/>
            <person name="Gaskell J."/>
            <person name="Glotzer D."/>
            <person name="Gorecki P."/>
            <person name="Heitman J."/>
            <person name="Hesse C."/>
            <person name="Hori C."/>
            <person name="Igarashi K."/>
            <person name="Jurgens J.A."/>
            <person name="Kallen N."/>
            <person name="Kersten P."/>
            <person name="Kohler A."/>
            <person name="Kuees U."/>
            <person name="Kumar T.K.A."/>
            <person name="Kuo A."/>
            <person name="LaButti K."/>
            <person name="Larrondo L.F."/>
            <person name="Lindquist E."/>
            <person name="Ling A."/>
            <person name="Lombard V."/>
            <person name="Lucas S."/>
            <person name="Lundell T."/>
            <person name="Martin R."/>
            <person name="McLaughlin D.J."/>
            <person name="Morgenstern I."/>
            <person name="Morin E."/>
            <person name="Murat C."/>
            <person name="Nagy L.G."/>
            <person name="Nolan M."/>
            <person name="Ohm R.A."/>
            <person name="Patyshakuliyeva A."/>
            <person name="Rokas A."/>
            <person name="Ruiz-Duenas F.J."/>
            <person name="Sabat G."/>
            <person name="Salamov A."/>
            <person name="Samejima M."/>
            <person name="Schmutz J."/>
            <person name="Slot J.C."/>
            <person name="St John F."/>
            <person name="Stenlid J."/>
            <person name="Sun H."/>
            <person name="Sun S."/>
            <person name="Syed K."/>
            <person name="Tsang A."/>
            <person name="Wiebenga A."/>
            <person name="Young D."/>
            <person name="Pisabarro A."/>
            <person name="Eastwood D.C."/>
            <person name="Martin F."/>
            <person name="Cullen D."/>
            <person name="Grigoriev I.V."/>
            <person name="Hibbett D.S."/>
        </authorList>
    </citation>
    <scope>NUCLEOTIDE SEQUENCE [LARGE SCALE GENOMIC DNA]</scope>
    <source>
        <strain evidence="2">RWD-64-598 SS2</strain>
    </source>
</reference>
<dbReference type="EMBL" id="JH711589">
    <property type="protein sequence ID" value="EIW75175.1"/>
    <property type="molecule type" value="Genomic_DNA"/>
</dbReference>